<protein>
    <recommendedName>
        <fullName evidence="3">Lipoprotein</fullName>
    </recommendedName>
</protein>
<keyword evidence="2" id="KW-1185">Reference proteome</keyword>
<proteinExistence type="predicted"/>
<reference evidence="1" key="1">
    <citation type="submission" date="2022-08" db="EMBL/GenBank/DDBJ databases">
        <title>Nisaea acidiphila sp. nov., isolated from a marine algal debris and emended description of the genus Nisaea Urios et al. 2008.</title>
        <authorList>
            <person name="Kwon K."/>
        </authorList>
    </citation>
    <scope>NUCLEOTIDE SEQUENCE</scope>
    <source>
        <strain evidence="1">MEBiC11861</strain>
    </source>
</reference>
<dbReference type="AlphaFoldDB" id="A0A9J7AP10"/>
<evidence type="ECO:0000313" key="1">
    <source>
        <dbReference type="EMBL" id="UUX48329.1"/>
    </source>
</evidence>
<evidence type="ECO:0008006" key="3">
    <source>
        <dbReference type="Google" id="ProtNLM"/>
    </source>
</evidence>
<dbReference type="PROSITE" id="PS51257">
    <property type="entry name" value="PROKAR_LIPOPROTEIN"/>
    <property type="match status" value="1"/>
</dbReference>
<dbReference type="RefSeq" id="WP_257766837.1">
    <property type="nucleotide sequence ID" value="NZ_CP102480.1"/>
</dbReference>
<dbReference type="EMBL" id="CP102480">
    <property type="protein sequence ID" value="UUX48329.1"/>
    <property type="molecule type" value="Genomic_DNA"/>
</dbReference>
<dbReference type="KEGG" id="naci:NUH88_12990"/>
<sequence>MDVRTYGSHQTFHSAIARCLIPLALASFMSACGAVKTQRDFQTVLTEIAKEENTRRYADPEPFGPLEQRLILQKYHELVVGIDSLDGDEVAALKANKLYANTLTLKAIALWRLKNYDAVEQIRTEALSNSPDPRDNLFLLALPGLVANDQAAALINAETPKTIPEKISRYDAIESLVWSGRDAFEDSLSRMKSSKFAGEELETYFLISSLAGYTNLKNGYSDLIDETSFGVATTCTPRAVKADLENLRCDVHWKLKRLEEIIADSGIEDPDAEFAKWQNSTGITSLPPGCVKEVDVAKERETTCP</sequence>
<accession>A0A9J7AP10</accession>
<organism evidence="1 2">
    <name type="scientific">Nisaea acidiphila</name>
    <dbReference type="NCBI Taxonomy" id="1862145"/>
    <lineage>
        <taxon>Bacteria</taxon>
        <taxon>Pseudomonadati</taxon>
        <taxon>Pseudomonadota</taxon>
        <taxon>Alphaproteobacteria</taxon>
        <taxon>Rhodospirillales</taxon>
        <taxon>Thalassobaculaceae</taxon>
        <taxon>Nisaea</taxon>
    </lineage>
</organism>
<evidence type="ECO:0000313" key="2">
    <source>
        <dbReference type="Proteomes" id="UP001060336"/>
    </source>
</evidence>
<dbReference type="Proteomes" id="UP001060336">
    <property type="component" value="Chromosome"/>
</dbReference>
<gene>
    <name evidence="1" type="ORF">NUH88_12990</name>
</gene>
<name>A0A9J7AP10_9PROT</name>